<dbReference type="Gene3D" id="2.20.25.240">
    <property type="match status" value="1"/>
</dbReference>
<dbReference type="EMBL" id="JBEUOH010000011">
    <property type="protein sequence ID" value="KAL0881457.1"/>
    <property type="molecule type" value="Genomic_DNA"/>
</dbReference>
<organism evidence="5 6">
    <name type="scientific">Loxostege sticticalis</name>
    <name type="common">Beet webworm moth</name>
    <dbReference type="NCBI Taxonomy" id="481309"/>
    <lineage>
        <taxon>Eukaryota</taxon>
        <taxon>Metazoa</taxon>
        <taxon>Ecdysozoa</taxon>
        <taxon>Arthropoda</taxon>
        <taxon>Hexapoda</taxon>
        <taxon>Insecta</taxon>
        <taxon>Pterygota</taxon>
        <taxon>Neoptera</taxon>
        <taxon>Endopterygota</taxon>
        <taxon>Lepidoptera</taxon>
        <taxon>Glossata</taxon>
        <taxon>Ditrysia</taxon>
        <taxon>Pyraloidea</taxon>
        <taxon>Crambidae</taxon>
        <taxon>Pyraustinae</taxon>
        <taxon>Loxostege</taxon>
    </lineage>
</organism>
<evidence type="ECO:0000313" key="5">
    <source>
        <dbReference type="EMBL" id="KAL0881457.1"/>
    </source>
</evidence>
<name>A0ABR3HY13_LOXSC</name>
<comment type="caution">
    <text evidence="5">The sequence shown here is derived from an EMBL/GenBank/DDBJ whole genome shotgun (WGS) entry which is preliminary data.</text>
</comment>
<dbReference type="Pfam" id="PF04500">
    <property type="entry name" value="FLYWCH"/>
    <property type="match status" value="1"/>
</dbReference>
<reference evidence="5 6" key="1">
    <citation type="submission" date="2024-06" db="EMBL/GenBank/DDBJ databases">
        <title>A chromosome-level genome assembly of beet webworm, Loxostege sticticalis.</title>
        <authorList>
            <person name="Zhang Y."/>
        </authorList>
    </citation>
    <scope>NUCLEOTIDE SEQUENCE [LARGE SCALE GENOMIC DNA]</scope>
    <source>
        <strain evidence="5">AQ026</strain>
        <tissue evidence="5">Whole body</tissue>
    </source>
</reference>
<feature type="domain" description="FLYWCH-type" evidence="4">
    <location>
        <begin position="17"/>
        <end position="74"/>
    </location>
</feature>
<gene>
    <name evidence="5" type="ORF">ABMA27_001320</name>
</gene>
<sequence>MTLFMSSLKFLDEEYSFIPTPRGKHLLIMRGYTYSQMKLTNNYYCSKKQSGNCKARVRLDESGNIVSANYDHTHPPPTYMQTQSGQMSLLVSLLSLHRKKYYSHFLFKFYIFISGS</sequence>
<evidence type="ECO:0000313" key="6">
    <source>
        <dbReference type="Proteomes" id="UP001549920"/>
    </source>
</evidence>
<keyword evidence="1" id="KW-0479">Metal-binding</keyword>
<evidence type="ECO:0000259" key="4">
    <source>
        <dbReference type="Pfam" id="PF04500"/>
    </source>
</evidence>
<keyword evidence="6" id="KW-1185">Reference proteome</keyword>
<evidence type="ECO:0000256" key="3">
    <source>
        <dbReference type="ARBA" id="ARBA00022833"/>
    </source>
</evidence>
<dbReference type="Proteomes" id="UP001549920">
    <property type="component" value="Unassembled WGS sequence"/>
</dbReference>
<protein>
    <recommendedName>
        <fullName evidence="4">FLYWCH-type domain-containing protein</fullName>
    </recommendedName>
</protein>
<evidence type="ECO:0000256" key="2">
    <source>
        <dbReference type="ARBA" id="ARBA00022771"/>
    </source>
</evidence>
<evidence type="ECO:0000256" key="1">
    <source>
        <dbReference type="ARBA" id="ARBA00022723"/>
    </source>
</evidence>
<proteinExistence type="predicted"/>
<accession>A0ABR3HY13</accession>
<keyword evidence="2" id="KW-0863">Zinc-finger</keyword>
<dbReference type="InterPro" id="IPR007588">
    <property type="entry name" value="Znf_FLYWCH"/>
</dbReference>
<keyword evidence="3" id="KW-0862">Zinc</keyword>